<dbReference type="SUPFAM" id="SSF141868">
    <property type="entry name" value="EAL domain-like"/>
    <property type="match status" value="1"/>
</dbReference>
<evidence type="ECO:0000313" key="7">
    <source>
        <dbReference type="Proteomes" id="UP000190341"/>
    </source>
</evidence>
<dbReference type="Pfam" id="PF00990">
    <property type="entry name" value="GGDEF"/>
    <property type="match status" value="1"/>
</dbReference>
<dbReference type="PANTHER" id="PTHR44757">
    <property type="entry name" value="DIGUANYLATE CYCLASE DGCP"/>
    <property type="match status" value="1"/>
</dbReference>
<comment type="cofactor">
    <cofactor evidence="1">
        <name>Mg(2+)</name>
        <dbReference type="ChEBI" id="CHEBI:18420"/>
    </cofactor>
</comment>
<dbReference type="Gene3D" id="3.20.20.450">
    <property type="entry name" value="EAL domain"/>
    <property type="match status" value="1"/>
</dbReference>
<feature type="domain" description="EAL" evidence="4">
    <location>
        <begin position="363"/>
        <end position="618"/>
    </location>
</feature>
<sequence>MPRTDAEISAKDLQQRLAFFELGEEDASRLAQLWDVVQGAHADSIDRFYAHVGAFAETGAYLHDWQQLQRLRKAQQRYAAELFCAPIDATYVENRLRIGTVHHQIGLEPHWYLAACSKLLGVVMDSLDPLLEHDPRFFSEAIRATVKRLLFDISLAMNAYVSADRKALSQTNQSLRESQALQMSQLSRIEQLALYDDLTGLPNRANFYANLERQIADAASSGRVFSVLFIDLDEFKDINDTKGHSMGDAVLVELGRRLRDHLRQDELVARLGGDEFVVLAAGADAASARAIALRLAEAVARPMTMGGNVLSLKASIGVSVYPGDGASSELLVRNADTAMYAAKRARQSVCTYQPEMSTRLVRRVQMADRLEHALRDGSLSLYYQPQVSLADGRLLGAEALLRWNDAVLGQVSPDEFIPLAEHRGLIGPLGQWVVKTACHRLRAWDALGLRLPGRLAINLSPRQFDDAELAARLITQVRQAGLQPHRFDLELTESGLMADPETSMATLRQLKTAGFSLSLDDFGVGYSSLAHLKGFPLDRLKLDRAFVRSMLEHRNDYAIVVATIAMARSLELDLIAEGVESPAQAATLLELGCRFAQGFHFDAALPADQFMARWLRAPASA</sequence>
<feature type="domain" description="GGDEF" evidence="5">
    <location>
        <begin position="223"/>
        <end position="354"/>
    </location>
</feature>
<dbReference type="NCBIfam" id="TIGR00254">
    <property type="entry name" value="GGDEF"/>
    <property type="match status" value="1"/>
</dbReference>
<dbReference type="CDD" id="cd01948">
    <property type="entry name" value="EAL"/>
    <property type="match status" value="1"/>
</dbReference>
<dbReference type="SMART" id="SM00267">
    <property type="entry name" value="GGDEF"/>
    <property type="match status" value="1"/>
</dbReference>
<dbReference type="Gene3D" id="3.30.70.270">
    <property type="match status" value="1"/>
</dbReference>
<dbReference type="InterPro" id="IPR039379">
    <property type="entry name" value="Protoglobin_sensor_dom"/>
</dbReference>
<dbReference type="GO" id="GO:0003824">
    <property type="term" value="F:catalytic activity"/>
    <property type="evidence" value="ECO:0007669"/>
    <property type="project" value="UniProtKB-ARBA"/>
</dbReference>
<gene>
    <name evidence="6" type="ORF">SAMN06296058_2114</name>
</gene>
<dbReference type="Pfam" id="PF00563">
    <property type="entry name" value="EAL"/>
    <property type="match status" value="1"/>
</dbReference>
<dbReference type="RefSeq" id="WP_176140824.1">
    <property type="nucleotide sequence ID" value="NZ_BMCL01000002.1"/>
</dbReference>
<dbReference type="GO" id="GO:0020037">
    <property type="term" value="F:heme binding"/>
    <property type="evidence" value="ECO:0007669"/>
    <property type="project" value="InterPro"/>
</dbReference>
<reference evidence="6 7" key="1">
    <citation type="submission" date="2017-02" db="EMBL/GenBank/DDBJ databases">
        <authorList>
            <person name="Peterson S.W."/>
        </authorList>
    </citation>
    <scope>NUCLEOTIDE SEQUENCE [LARGE SCALE GENOMIC DNA]</scope>
    <source>
        <strain evidence="6 7">P15</strain>
    </source>
</reference>
<dbReference type="Gene3D" id="1.10.490.10">
    <property type="entry name" value="Globins"/>
    <property type="match status" value="1"/>
</dbReference>
<proteinExistence type="predicted"/>
<name>A0A1T5KW94_9GAMM</name>
<evidence type="ECO:0000256" key="3">
    <source>
        <dbReference type="ARBA" id="ARBA00029839"/>
    </source>
</evidence>
<dbReference type="InterPro" id="IPR000160">
    <property type="entry name" value="GGDEF_dom"/>
</dbReference>
<dbReference type="AlphaFoldDB" id="A0A1T5KW94"/>
<dbReference type="GO" id="GO:0019825">
    <property type="term" value="F:oxygen binding"/>
    <property type="evidence" value="ECO:0007669"/>
    <property type="project" value="InterPro"/>
</dbReference>
<dbReference type="InterPro" id="IPR044398">
    <property type="entry name" value="Globin-sensor_dom"/>
</dbReference>
<dbReference type="STRING" id="428993.SAMN06296058_2114"/>
<dbReference type="InterPro" id="IPR043128">
    <property type="entry name" value="Rev_trsase/Diguanyl_cyclase"/>
</dbReference>
<dbReference type="InterPro" id="IPR029787">
    <property type="entry name" value="Nucleotide_cyclase"/>
</dbReference>
<evidence type="ECO:0000256" key="1">
    <source>
        <dbReference type="ARBA" id="ARBA00001946"/>
    </source>
</evidence>
<dbReference type="SUPFAM" id="SSF55073">
    <property type="entry name" value="Nucleotide cyclase"/>
    <property type="match status" value="1"/>
</dbReference>
<dbReference type="PROSITE" id="PS50883">
    <property type="entry name" value="EAL"/>
    <property type="match status" value="1"/>
</dbReference>
<dbReference type="InterPro" id="IPR052155">
    <property type="entry name" value="Biofilm_reg_signaling"/>
</dbReference>
<dbReference type="Pfam" id="PF11563">
    <property type="entry name" value="Protoglobin"/>
    <property type="match status" value="1"/>
</dbReference>
<dbReference type="InterPro" id="IPR001633">
    <property type="entry name" value="EAL_dom"/>
</dbReference>
<dbReference type="EMBL" id="FUZV01000001">
    <property type="protein sequence ID" value="SKC67910.1"/>
    <property type="molecule type" value="Genomic_DNA"/>
</dbReference>
<dbReference type="InterPro" id="IPR035919">
    <property type="entry name" value="EAL_sf"/>
</dbReference>
<dbReference type="CDD" id="cd01949">
    <property type="entry name" value="GGDEF"/>
    <property type="match status" value="1"/>
</dbReference>
<organism evidence="6 7">
    <name type="scientific">Pseudoxanthomonas indica</name>
    <dbReference type="NCBI Taxonomy" id="428993"/>
    <lineage>
        <taxon>Bacteria</taxon>
        <taxon>Pseudomonadati</taxon>
        <taxon>Pseudomonadota</taxon>
        <taxon>Gammaproteobacteria</taxon>
        <taxon>Lysobacterales</taxon>
        <taxon>Lysobacteraceae</taxon>
        <taxon>Pseudoxanthomonas</taxon>
    </lineage>
</organism>
<dbReference type="InterPro" id="IPR009050">
    <property type="entry name" value="Globin-like_sf"/>
</dbReference>
<dbReference type="PROSITE" id="PS50887">
    <property type="entry name" value="GGDEF"/>
    <property type="match status" value="1"/>
</dbReference>
<dbReference type="InterPro" id="IPR012292">
    <property type="entry name" value="Globin/Proto"/>
</dbReference>
<evidence type="ECO:0000313" key="6">
    <source>
        <dbReference type="EMBL" id="SKC67910.1"/>
    </source>
</evidence>
<dbReference type="Proteomes" id="UP000190341">
    <property type="component" value="Unassembled WGS sequence"/>
</dbReference>
<dbReference type="CDD" id="cd01068">
    <property type="entry name" value="globin_sensor"/>
    <property type="match status" value="1"/>
</dbReference>
<evidence type="ECO:0000259" key="5">
    <source>
        <dbReference type="PROSITE" id="PS50887"/>
    </source>
</evidence>
<protein>
    <recommendedName>
        <fullName evidence="2">Diguanylate cyclase DosC</fullName>
    </recommendedName>
    <alternativeName>
        <fullName evidence="3">Direct oxygen-sensing cyclase</fullName>
    </alternativeName>
</protein>
<evidence type="ECO:0000256" key="2">
    <source>
        <dbReference type="ARBA" id="ARBA00015125"/>
    </source>
</evidence>
<dbReference type="SMART" id="SM00052">
    <property type="entry name" value="EAL"/>
    <property type="match status" value="1"/>
</dbReference>
<accession>A0A1T5KW94</accession>
<keyword evidence="7" id="KW-1185">Reference proteome</keyword>
<dbReference type="FunFam" id="3.30.70.270:FF:000001">
    <property type="entry name" value="Diguanylate cyclase domain protein"/>
    <property type="match status" value="1"/>
</dbReference>
<dbReference type="PANTHER" id="PTHR44757:SF2">
    <property type="entry name" value="BIOFILM ARCHITECTURE MAINTENANCE PROTEIN MBAA"/>
    <property type="match status" value="1"/>
</dbReference>
<evidence type="ECO:0000259" key="4">
    <source>
        <dbReference type="PROSITE" id="PS50883"/>
    </source>
</evidence>
<dbReference type="SUPFAM" id="SSF46458">
    <property type="entry name" value="Globin-like"/>
    <property type="match status" value="1"/>
</dbReference>